<dbReference type="Gene3D" id="3.40.50.1390">
    <property type="entry name" value="Resolvase, N-terminal catalytic domain"/>
    <property type="match status" value="1"/>
</dbReference>
<evidence type="ECO:0000313" key="4">
    <source>
        <dbReference type="EMBL" id="SNZ17461.1"/>
    </source>
</evidence>
<evidence type="ECO:0000256" key="1">
    <source>
        <dbReference type="ARBA" id="ARBA00009913"/>
    </source>
</evidence>
<evidence type="ECO:0000259" key="3">
    <source>
        <dbReference type="SMART" id="SM00857"/>
    </source>
</evidence>
<feature type="domain" description="Resolvase/invertase-type recombinase catalytic" evidence="3">
    <location>
        <begin position="2"/>
        <end position="128"/>
    </location>
</feature>
<feature type="region of interest" description="Disordered" evidence="2">
    <location>
        <begin position="118"/>
        <end position="137"/>
    </location>
</feature>
<protein>
    <submittedName>
        <fullName evidence="4">Site-specific DNA recombinase</fullName>
    </submittedName>
</protein>
<dbReference type="Pfam" id="PF02796">
    <property type="entry name" value="HTH_7"/>
    <property type="match status" value="1"/>
</dbReference>
<dbReference type="SUPFAM" id="SSF46689">
    <property type="entry name" value="Homeodomain-like"/>
    <property type="match status" value="1"/>
</dbReference>
<evidence type="ECO:0000313" key="5">
    <source>
        <dbReference type="Proteomes" id="UP000219356"/>
    </source>
</evidence>
<accession>A0A285PC83</accession>
<proteinExistence type="inferred from homology"/>
<dbReference type="RefSeq" id="WP_245864822.1">
    <property type="nucleotide sequence ID" value="NZ_OBEK01000006.1"/>
</dbReference>
<reference evidence="5" key="1">
    <citation type="submission" date="2017-09" db="EMBL/GenBank/DDBJ databases">
        <authorList>
            <person name="Varghese N."/>
            <person name="Submissions S."/>
        </authorList>
    </citation>
    <scope>NUCLEOTIDE SEQUENCE [LARGE SCALE GENOMIC DNA]</scope>
    <source>
        <strain evidence="5">CGMCC 1.8913</strain>
    </source>
</reference>
<dbReference type="STRING" id="586416.GZ22_00425"/>
<dbReference type="InterPro" id="IPR006119">
    <property type="entry name" value="Resolv_N"/>
</dbReference>
<dbReference type="InterPro" id="IPR036162">
    <property type="entry name" value="Resolvase-like_N_sf"/>
</dbReference>
<organism evidence="4 5">
    <name type="scientific">Terribacillus aidingensis</name>
    <dbReference type="NCBI Taxonomy" id="586416"/>
    <lineage>
        <taxon>Bacteria</taxon>
        <taxon>Bacillati</taxon>
        <taxon>Bacillota</taxon>
        <taxon>Bacilli</taxon>
        <taxon>Bacillales</taxon>
        <taxon>Bacillaceae</taxon>
        <taxon>Terribacillus</taxon>
    </lineage>
</organism>
<dbReference type="InterPro" id="IPR006120">
    <property type="entry name" value="Resolvase_HTH_dom"/>
</dbReference>
<dbReference type="AlphaFoldDB" id="A0A285PC83"/>
<sequence length="173" mass="20095">MEIGYIREFVNKKWEQQPDRIMSCTRIIEEKEDVQGQPLLEDLLEQIQPGDMLVVRKLYSLANSTKELINICRNLQERQAGLLSLEDGIDTREDNFFQHLEQIAVFRRDVVGERTKAGLSEAKGRNKGGGRPRKPDRNVQKAMDMYRSKKYTIADITIETGISKTTLYRYLQD</sequence>
<name>A0A285PC83_9BACI</name>
<dbReference type="SUPFAM" id="SSF53041">
    <property type="entry name" value="Resolvase-like"/>
    <property type="match status" value="1"/>
</dbReference>
<dbReference type="GO" id="GO:0003677">
    <property type="term" value="F:DNA binding"/>
    <property type="evidence" value="ECO:0007669"/>
    <property type="project" value="InterPro"/>
</dbReference>
<evidence type="ECO:0000256" key="2">
    <source>
        <dbReference type="SAM" id="MobiDB-lite"/>
    </source>
</evidence>
<dbReference type="Proteomes" id="UP000219356">
    <property type="component" value="Unassembled WGS sequence"/>
</dbReference>
<comment type="similarity">
    <text evidence="1">Belongs to the site-specific recombinase resolvase family.</text>
</comment>
<dbReference type="GO" id="GO:0000150">
    <property type="term" value="F:DNA strand exchange activity"/>
    <property type="evidence" value="ECO:0007669"/>
    <property type="project" value="InterPro"/>
</dbReference>
<gene>
    <name evidence="4" type="ORF">SAMN05421503_3245</name>
</gene>
<dbReference type="SMART" id="SM00857">
    <property type="entry name" value="Resolvase"/>
    <property type="match status" value="1"/>
</dbReference>
<keyword evidence="5" id="KW-1185">Reference proteome</keyword>
<dbReference type="EMBL" id="OBEK01000006">
    <property type="protein sequence ID" value="SNZ17461.1"/>
    <property type="molecule type" value="Genomic_DNA"/>
</dbReference>
<dbReference type="InterPro" id="IPR009057">
    <property type="entry name" value="Homeodomain-like_sf"/>
</dbReference>
<dbReference type="Pfam" id="PF00239">
    <property type="entry name" value="Resolvase"/>
    <property type="match status" value="1"/>
</dbReference>